<protein>
    <submittedName>
        <fullName evidence="2">Uncharacterized protein</fullName>
    </submittedName>
</protein>
<proteinExistence type="predicted"/>
<comment type="caution">
    <text evidence="2">The sequence shown here is derived from an EMBL/GenBank/DDBJ whole genome shotgun (WGS) entry which is preliminary data.</text>
</comment>
<evidence type="ECO:0000313" key="2">
    <source>
        <dbReference type="EMBL" id="RYP03590.1"/>
    </source>
</evidence>
<reference evidence="2 3" key="1">
    <citation type="submission" date="2018-06" db="EMBL/GenBank/DDBJ databases">
        <title>Complete Genomes of Monosporascus.</title>
        <authorList>
            <person name="Robinson A.J."/>
            <person name="Natvig D.O."/>
        </authorList>
    </citation>
    <scope>NUCLEOTIDE SEQUENCE [LARGE SCALE GENOMIC DNA]</scope>
    <source>
        <strain evidence="2 3">CBS 110550</strain>
    </source>
</reference>
<dbReference type="Gene3D" id="1.10.287.1490">
    <property type="match status" value="1"/>
</dbReference>
<accession>A0A4Q4TDP1</accession>
<dbReference type="AlphaFoldDB" id="A0A4Q4TDP1"/>
<organism evidence="2 3">
    <name type="scientific">Monosporascus ibericus</name>
    <dbReference type="NCBI Taxonomy" id="155417"/>
    <lineage>
        <taxon>Eukaryota</taxon>
        <taxon>Fungi</taxon>
        <taxon>Dikarya</taxon>
        <taxon>Ascomycota</taxon>
        <taxon>Pezizomycotina</taxon>
        <taxon>Sordariomycetes</taxon>
        <taxon>Xylariomycetidae</taxon>
        <taxon>Xylariales</taxon>
        <taxon>Xylariales incertae sedis</taxon>
        <taxon>Monosporascus</taxon>
    </lineage>
</organism>
<dbReference type="Proteomes" id="UP000293360">
    <property type="component" value="Unassembled WGS sequence"/>
</dbReference>
<evidence type="ECO:0000313" key="3">
    <source>
        <dbReference type="Proteomes" id="UP000293360"/>
    </source>
</evidence>
<dbReference type="OrthoDB" id="5068061at2759"/>
<dbReference type="EMBL" id="QJNU01000252">
    <property type="protein sequence ID" value="RYP03590.1"/>
    <property type="molecule type" value="Genomic_DNA"/>
</dbReference>
<gene>
    <name evidence="2" type="ORF">DL764_005051</name>
</gene>
<feature type="coiled-coil region" evidence="1">
    <location>
        <begin position="175"/>
        <end position="422"/>
    </location>
</feature>
<evidence type="ECO:0000256" key="1">
    <source>
        <dbReference type="SAM" id="Coils"/>
    </source>
</evidence>
<keyword evidence="3" id="KW-1185">Reference proteome</keyword>
<dbReference type="STRING" id="155417.A0A4Q4TDP1"/>
<dbReference type="SUPFAM" id="SSF57997">
    <property type="entry name" value="Tropomyosin"/>
    <property type="match status" value="1"/>
</dbReference>
<name>A0A4Q4TDP1_9PEZI</name>
<sequence length="484" mass="53827">MAQTYWDPANLLQITDDDDSRGDIQCVGRARSAFDARCRWTVQEHERATARSLLTQLAARKPDAVTADELRRLAQCCLCQYHGRQQGDAVSRWTRVARRAVEQHDRLIATARSEQRLPTPEAEDVVSVKLELERALATAGARSAERVGALEADLREARDRLLSTEKGYVQLRALLGMAQQENGDLSRRATEAERQRDALKEQLEKAVGEAAANRDAESTQQSITRLETAVRDLEDERASLHEQLVAANDNAMSRQEEVDRLSKAVEGLEHDNASLQHELKAAKNELEHRQTVADRLSKAATDLQHDKLSLQEQLKAAFLRSEDKQNAVDRVSADVDSLRAEDGKLRIERQAVADKFDTQQTALDSLSNDIDSLRLENGKLRADRDAALNNLKSTTLERNAARDDASRLAAGLEESRTELEVERGRSAELHERTAALGRTVSTLEASVVACSLHGFGVWFGRQSRKLARRSRPRTVEDGGGAVPV</sequence>
<keyword evidence="1" id="KW-0175">Coiled coil</keyword>